<dbReference type="RefSeq" id="WP_138367462.1">
    <property type="nucleotide sequence ID" value="NZ_VCEJ01000005.1"/>
</dbReference>
<dbReference type="InterPro" id="IPR029044">
    <property type="entry name" value="Nucleotide-diphossugar_trans"/>
</dbReference>
<gene>
    <name evidence="1" type="ORF">FEN17_21590</name>
</gene>
<dbReference type="OrthoDB" id="186344at2"/>
<organism evidence="1 2">
    <name type="scientific">Dyadobacter luticola</name>
    <dbReference type="NCBI Taxonomy" id="1979387"/>
    <lineage>
        <taxon>Bacteria</taxon>
        <taxon>Pseudomonadati</taxon>
        <taxon>Bacteroidota</taxon>
        <taxon>Cytophagia</taxon>
        <taxon>Cytophagales</taxon>
        <taxon>Spirosomataceae</taxon>
        <taxon>Dyadobacter</taxon>
    </lineage>
</organism>
<dbReference type="Proteomes" id="UP000306402">
    <property type="component" value="Unassembled WGS sequence"/>
</dbReference>
<keyword evidence="2" id="KW-1185">Reference proteome</keyword>
<name>A0A5R9KSB9_9BACT</name>
<comment type="caution">
    <text evidence="1">The sequence shown here is derived from an EMBL/GenBank/DDBJ whole genome shotgun (WGS) entry which is preliminary data.</text>
</comment>
<dbReference type="AlphaFoldDB" id="A0A5R9KSB9"/>
<evidence type="ECO:0000313" key="2">
    <source>
        <dbReference type="Proteomes" id="UP000306402"/>
    </source>
</evidence>
<proteinExistence type="predicted"/>
<reference evidence="1 2" key="1">
    <citation type="submission" date="2019-05" db="EMBL/GenBank/DDBJ databases">
        <authorList>
            <person name="Qu J.-H."/>
        </authorList>
    </citation>
    <scope>NUCLEOTIDE SEQUENCE [LARGE SCALE GENOMIC DNA]</scope>
    <source>
        <strain evidence="1 2">T17</strain>
    </source>
</reference>
<evidence type="ECO:0000313" key="1">
    <source>
        <dbReference type="EMBL" id="TLU99171.1"/>
    </source>
</evidence>
<sequence>MKIIYTVCNRTNLAHALTLAESVSKYQPEAVFYLCWVDPISLPTLPVNIKVLQISDAGIPHWTQMKSDYNSFELLAACRPWFALALLQKHTNSQYITFLAPTVVLFDNFDSIMNSKSDLFLTPNITSPLAPSHLLDDKRILNVGMFHAGSWILKVSEKTINVLKWWAERTVDRAKFDLCEGMNLDQLWLNYLPIWLPETSIIRNSGWHYGLHSVLNVPLKSESAGFKAGNEKLISVDFAGLDYFDPVWSNHAGLLSQNQAFQGLFKQYRESLKKNHVTLSDLHVPNFGKAVNIKKNRILRNNLAGKLKSLTEFIDQF</sequence>
<protein>
    <recommendedName>
        <fullName evidence="3">Glycosyl transferase</fullName>
    </recommendedName>
</protein>
<dbReference type="EMBL" id="VCEJ01000005">
    <property type="protein sequence ID" value="TLU99171.1"/>
    <property type="molecule type" value="Genomic_DNA"/>
</dbReference>
<accession>A0A5R9KSB9</accession>
<dbReference type="SUPFAM" id="SSF53448">
    <property type="entry name" value="Nucleotide-diphospho-sugar transferases"/>
    <property type="match status" value="1"/>
</dbReference>
<evidence type="ECO:0008006" key="3">
    <source>
        <dbReference type="Google" id="ProtNLM"/>
    </source>
</evidence>